<evidence type="ECO:0000313" key="2">
    <source>
        <dbReference type="EMBL" id="KPQ10869.1"/>
    </source>
</evidence>
<feature type="transmembrane region" description="Helical" evidence="1">
    <location>
        <begin position="99"/>
        <end position="120"/>
    </location>
</feature>
<dbReference type="RefSeq" id="WP_074444865.1">
    <property type="nucleotide sequence ID" value="NZ_FMBM01000002.1"/>
</dbReference>
<feature type="transmembrane region" description="Helical" evidence="1">
    <location>
        <begin position="30"/>
        <end position="56"/>
    </location>
</feature>
<feature type="transmembrane region" description="Helical" evidence="1">
    <location>
        <begin position="62"/>
        <end position="87"/>
    </location>
</feature>
<evidence type="ECO:0000256" key="1">
    <source>
        <dbReference type="SAM" id="Phobius"/>
    </source>
</evidence>
<feature type="transmembrane region" description="Helical" evidence="1">
    <location>
        <begin position="6"/>
        <end position="23"/>
    </location>
</feature>
<name>A0A0P7Y9V8_9HYPH</name>
<keyword evidence="1" id="KW-1133">Transmembrane helix</keyword>
<organism evidence="2 4">
    <name type="scientific">Saliniramus fredricksonii</name>
    <dbReference type="NCBI Taxonomy" id="1653334"/>
    <lineage>
        <taxon>Bacteria</taxon>
        <taxon>Pseudomonadati</taxon>
        <taxon>Pseudomonadota</taxon>
        <taxon>Alphaproteobacteria</taxon>
        <taxon>Hyphomicrobiales</taxon>
        <taxon>Salinarimonadaceae</taxon>
        <taxon>Saliniramus</taxon>
    </lineage>
</organism>
<dbReference type="EMBL" id="FMBM01000002">
    <property type="protein sequence ID" value="SCC81095.1"/>
    <property type="molecule type" value="Genomic_DNA"/>
</dbReference>
<evidence type="ECO:0000313" key="3">
    <source>
        <dbReference type="EMBL" id="SCC81095.1"/>
    </source>
</evidence>
<dbReference type="AlphaFoldDB" id="A0A0P7Y9V8"/>
<keyword evidence="1" id="KW-0472">Membrane</keyword>
<reference evidence="2 4" key="1">
    <citation type="submission" date="2015-09" db="EMBL/GenBank/DDBJ databases">
        <title>Identification and resolution of microdiversity through metagenomic sequencing of parallel consortia.</title>
        <authorList>
            <person name="Nelson W.C."/>
            <person name="Romine M.F."/>
            <person name="Lindemann S.R."/>
        </authorList>
    </citation>
    <scope>NUCLEOTIDE SEQUENCE [LARGE SCALE GENOMIC DNA]</scope>
    <source>
        <strain evidence="2">HL-109</strain>
    </source>
</reference>
<dbReference type="Proteomes" id="UP000050497">
    <property type="component" value="Unassembled WGS sequence"/>
</dbReference>
<dbReference type="Proteomes" id="UP000182800">
    <property type="component" value="Unassembled WGS sequence"/>
</dbReference>
<evidence type="ECO:0000313" key="5">
    <source>
        <dbReference type="Proteomes" id="UP000182800"/>
    </source>
</evidence>
<sequence>MYAITALLAVFVAVTHGYALFAWKRGAQDAWYAGFFLMWNVAAAIVLVALAQFWLAQFGAGMAPWALLAVAMAPHVLVLSGNFAALVSTMREGAGHGMIAVFIAWIAASMLSVVLLGAVSPNTFLIRVLL</sequence>
<evidence type="ECO:0000313" key="4">
    <source>
        <dbReference type="Proteomes" id="UP000050497"/>
    </source>
</evidence>
<proteinExistence type="predicted"/>
<keyword evidence="5" id="KW-1185">Reference proteome</keyword>
<reference evidence="3 5" key="2">
    <citation type="submission" date="2016-08" db="EMBL/GenBank/DDBJ databases">
        <authorList>
            <person name="Varghese N."/>
            <person name="Submissions Spin"/>
        </authorList>
    </citation>
    <scope>NUCLEOTIDE SEQUENCE [LARGE SCALE GENOMIC DNA]</scope>
    <source>
        <strain evidence="3 5">HL-109</strain>
    </source>
</reference>
<gene>
    <name evidence="3" type="ORF">GA0071312_2025</name>
    <name evidence="2" type="ORF">HLUCCO17_09270</name>
</gene>
<protein>
    <submittedName>
        <fullName evidence="2">Uncharacterized protein</fullName>
    </submittedName>
</protein>
<dbReference type="EMBL" id="LJSX01000012">
    <property type="protein sequence ID" value="KPQ10869.1"/>
    <property type="molecule type" value="Genomic_DNA"/>
</dbReference>
<keyword evidence="1" id="KW-0812">Transmembrane</keyword>
<comment type="caution">
    <text evidence="2">The sequence shown here is derived from an EMBL/GenBank/DDBJ whole genome shotgun (WGS) entry which is preliminary data.</text>
</comment>
<accession>A0A0P7Y9V8</accession>